<keyword evidence="4 7" id="KW-0687">Ribonucleoprotein</keyword>
<evidence type="ECO:0000256" key="7">
    <source>
        <dbReference type="PROSITE-ProRule" id="PRU00268"/>
    </source>
</evidence>
<protein>
    <recommendedName>
        <fullName evidence="6">30S ribosomal protein S5, chloroplastic</fullName>
    </recommendedName>
</protein>
<dbReference type="Gene3D" id="3.30.160.20">
    <property type="match status" value="1"/>
</dbReference>
<keyword evidence="11" id="KW-1185">Reference proteome</keyword>
<accession>A0A7J7IJ81</accession>
<gene>
    <name evidence="10" type="ORF">F1559_000496</name>
</gene>
<comment type="similarity">
    <text evidence="2 8">Belongs to the universal ribosomal protein uS5 family.</text>
</comment>
<dbReference type="FunFam" id="3.30.230.10:FF:000002">
    <property type="entry name" value="30S ribosomal protein S5"/>
    <property type="match status" value="1"/>
</dbReference>
<dbReference type="OrthoDB" id="4017at2759"/>
<dbReference type="SUPFAM" id="SSF54211">
    <property type="entry name" value="Ribosomal protein S5 domain 2-like"/>
    <property type="match status" value="1"/>
</dbReference>
<dbReference type="PANTHER" id="PTHR48277:SF1">
    <property type="entry name" value="MITOCHONDRIAL RIBOSOMAL PROTEIN S5"/>
    <property type="match status" value="1"/>
</dbReference>
<sequence length="470" mass="52217">MRFVSLVARRLLTWSQRNDWSPWRRVPCLEPSLPHHLPPSGAGTSVERTHANGAARSLQGWIGGPRPSLHRLLDRRMVASWALRSLPAGSATERAASSGWPTCTYNNARCRQHQVRGMATEPWSCVARLDVKDIRSEHEQEVQRLRVLLQEVKSAYPQESRTLQGAMRARVAATLYEASKLVETLSNQLQSSAEQLLSFEQLAEVYRTHDALLDLGSGLRVAVPVEAFPPGMVPVAKLEEKRRLRKRDRILAEQESEAALQERSFRELHGQDVSSAGDTGSGGYAEWYEKSVEPRTLLRGFHTVLLDMRRVAKVTKGSTRLSFRAAVCIGNGKGIGGYGDGKARTIQGAVARATREARRNLIYVPLHRQQTVPHAVSARFGRCLVYLWPLGPDAGLRMNYFYRCALDVIGVKNAGAKLHGSRNRINALKALFEALKGLHDPAEIAASRGYRVLDLSAYIEGKLQSALMAH</sequence>
<dbReference type="InterPro" id="IPR000851">
    <property type="entry name" value="Ribosomal_uS5"/>
</dbReference>
<dbReference type="GO" id="GO:0003735">
    <property type="term" value="F:structural constituent of ribosome"/>
    <property type="evidence" value="ECO:0007669"/>
    <property type="project" value="UniProtKB-UniRule"/>
</dbReference>
<comment type="subunit">
    <text evidence="5">Part of the 30S ribosomal subunit. Contacts protein S4.</text>
</comment>
<reference evidence="10 11" key="1">
    <citation type="journal article" date="2020" name="J. Phycol.">
        <title>Comparative genome analysis reveals Cyanidiococcus gen. nov., a new extremophilic red algal genus sister to Cyanidioschyzon (Cyanidioschyzonaceae, Rhodophyta).</title>
        <authorList>
            <person name="Liu S.-L."/>
            <person name="Chiang Y.-R."/>
            <person name="Yoon H.S."/>
            <person name="Fu H.-Y."/>
        </authorList>
    </citation>
    <scope>NUCLEOTIDE SEQUENCE [LARGE SCALE GENOMIC DNA]</scope>
    <source>
        <strain evidence="10 11">THAL066</strain>
    </source>
</reference>
<dbReference type="InterPro" id="IPR005324">
    <property type="entry name" value="Ribosomal_uS5_C"/>
</dbReference>
<dbReference type="InterPro" id="IPR020568">
    <property type="entry name" value="Ribosomal_Su5_D2-typ_SF"/>
</dbReference>
<evidence type="ECO:0000256" key="6">
    <source>
        <dbReference type="ARBA" id="ARBA00035347"/>
    </source>
</evidence>
<dbReference type="Gene3D" id="3.30.230.10">
    <property type="match status" value="1"/>
</dbReference>
<evidence type="ECO:0000256" key="4">
    <source>
        <dbReference type="ARBA" id="ARBA00023274"/>
    </source>
</evidence>
<evidence type="ECO:0000256" key="3">
    <source>
        <dbReference type="ARBA" id="ARBA00022980"/>
    </source>
</evidence>
<comment type="caution">
    <text evidence="10">The sequence shown here is derived from an EMBL/GenBank/DDBJ whole genome shotgun (WGS) entry which is preliminary data.</text>
</comment>
<evidence type="ECO:0000313" key="11">
    <source>
        <dbReference type="Proteomes" id="UP000530660"/>
    </source>
</evidence>
<evidence type="ECO:0000256" key="5">
    <source>
        <dbReference type="ARBA" id="ARBA00025844"/>
    </source>
</evidence>
<dbReference type="GO" id="GO:0005737">
    <property type="term" value="C:cytoplasm"/>
    <property type="evidence" value="ECO:0007669"/>
    <property type="project" value="UniProtKB-ARBA"/>
</dbReference>
<evidence type="ECO:0000259" key="9">
    <source>
        <dbReference type="PROSITE" id="PS50881"/>
    </source>
</evidence>
<keyword evidence="3 7" id="KW-0689">Ribosomal protein</keyword>
<organism evidence="10 11">
    <name type="scientific">Cyanidiococcus yangmingshanensis</name>
    <dbReference type="NCBI Taxonomy" id="2690220"/>
    <lineage>
        <taxon>Eukaryota</taxon>
        <taxon>Rhodophyta</taxon>
        <taxon>Bangiophyceae</taxon>
        <taxon>Cyanidiales</taxon>
        <taxon>Cyanidiaceae</taxon>
        <taxon>Cyanidiococcus</taxon>
    </lineage>
</organism>
<dbReference type="GO" id="GO:0006412">
    <property type="term" value="P:translation"/>
    <property type="evidence" value="ECO:0007669"/>
    <property type="project" value="InterPro"/>
</dbReference>
<dbReference type="InterPro" id="IPR014721">
    <property type="entry name" value="Ribsml_uS5_D2-typ_fold_subgr"/>
</dbReference>
<dbReference type="Pfam" id="PF00333">
    <property type="entry name" value="Ribosomal_S5"/>
    <property type="match status" value="1"/>
</dbReference>
<dbReference type="GO" id="GO:0003723">
    <property type="term" value="F:RNA binding"/>
    <property type="evidence" value="ECO:0007669"/>
    <property type="project" value="InterPro"/>
</dbReference>
<dbReference type="InterPro" id="IPR013810">
    <property type="entry name" value="Ribosomal_uS5_N"/>
</dbReference>
<evidence type="ECO:0000256" key="1">
    <source>
        <dbReference type="ARBA" id="ARBA00002524"/>
    </source>
</evidence>
<dbReference type="GO" id="GO:0005840">
    <property type="term" value="C:ribosome"/>
    <property type="evidence" value="ECO:0007669"/>
    <property type="project" value="UniProtKB-KW"/>
</dbReference>
<name>A0A7J7IJ81_9RHOD</name>
<feature type="domain" description="S5 DRBM" evidence="9">
    <location>
        <begin position="301"/>
        <end position="364"/>
    </location>
</feature>
<dbReference type="GO" id="GO:1990904">
    <property type="term" value="C:ribonucleoprotein complex"/>
    <property type="evidence" value="ECO:0007669"/>
    <property type="project" value="UniProtKB-UniRule"/>
</dbReference>
<dbReference type="Proteomes" id="UP000530660">
    <property type="component" value="Unassembled WGS sequence"/>
</dbReference>
<dbReference type="PANTHER" id="PTHR48277">
    <property type="entry name" value="MITOCHONDRIAL RIBOSOMAL PROTEIN S5"/>
    <property type="match status" value="1"/>
</dbReference>
<evidence type="ECO:0000256" key="8">
    <source>
        <dbReference type="RuleBase" id="RU003823"/>
    </source>
</evidence>
<dbReference type="PROSITE" id="PS50881">
    <property type="entry name" value="S5_DSRBD"/>
    <property type="match status" value="1"/>
</dbReference>
<dbReference type="AlphaFoldDB" id="A0A7J7IJ81"/>
<evidence type="ECO:0000313" key="10">
    <source>
        <dbReference type="EMBL" id="KAF6002351.1"/>
    </source>
</evidence>
<dbReference type="Pfam" id="PF03719">
    <property type="entry name" value="Ribosomal_S5_C"/>
    <property type="match status" value="1"/>
</dbReference>
<dbReference type="EMBL" id="VWRR01000010">
    <property type="protein sequence ID" value="KAF6002351.1"/>
    <property type="molecule type" value="Genomic_DNA"/>
</dbReference>
<evidence type="ECO:0000256" key="2">
    <source>
        <dbReference type="ARBA" id="ARBA00008945"/>
    </source>
</evidence>
<comment type="function">
    <text evidence="1">With S4 and S12 plays an important role in translational accuracy.</text>
</comment>
<proteinExistence type="inferred from homology"/>
<dbReference type="SUPFAM" id="SSF54768">
    <property type="entry name" value="dsRNA-binding domain-like"/>
    <property type="match status" value="1"/>
</dbReference>